<evidence type="ECO:0000313" key="4">
    <source>
        <dbReference type="Proteomes" id="UP000198556"/>
    </source>
</evidence>
<dbReference type="GO" id="GO:0030313">
    <property type="term" value="C:cell envelope"/>
    <property type="evidence" value="ECO:0007669"/>
    <property type="project" value="UniProtKB-SubCell"/>
</dbReference>
<proteinExistence type="predicted"/>
<evidence type="ECO:0000256" key="2">
    <source>
        <dbReference type="SAM" id="MobiDB-lite"/>
    </source>
</evidence>
<organism evidence="3 4">
    <name type="scientific">Granulicatella balaenopterae</name>
    <dbReference type="NCBI Taxonomy" id="137733"/>
    <lineage>
        <taxon>Bacteria</taxon>
        <taxon>Bacillati</taxon>
        <taxon>Bacillota</taxon>
        <taxon>Bacilli</taxon>
        <taxon>Lactobacillales</taxon>
        <taxon>Carnobacteriaceae</taxon>
        <taxon>Granulicatella</taxon>
    </lineage>
</organism>
<sequence>MVVLLLCDPMTLTLYAEYAGDNIIHDKTTNSAKVSETKEALQTNRSDSEEYDSNAFIKTIEQKKQDSEDISIKKENETTKILQDQTIPKDLDKNQLNNKTEKKEVPSKKDSLKVETQLPLEEPKTKAIEVTKPQQTIIYRFLSYKGEEISYQKALVGEELFEPIAPKIEGKDFCGWYLKDSDKKINFPYQVPQPTEVTTKEVILVAHYQETSWIVKYMSQPKGKNGYVMNTQHYARSQNESLRLAEMDSFTVLGDTKTIVGWQDKNGEKVTTKTKVTRDLILYPIIKDVCWLHFDVNGGEPLESKHYKKGEKIYAKTLPTPTRKGYKFLGWTTTNGGNLWSGWSNKYFTINKNMTIKAKWQAAETKVTVVIWRQNVNDPLPNTNSDKEGIFTNREIKAMKNLGMNYENNADYQMKDRDKTYFYAETITVTGKTAEEFNYQKIPNIKAISGDGFYLNKHNTKKNNGTVKVAADGSTIYNIYLDREIITYSIECAYRTLGIRNYHCDEIDYFKKDCVGYREHLTSNWSYLIYKGLYGSECKWPAVKKSYLHKYSWMDNSSELNAFIGTDIEGCDTYGYSINTQDTNNSVRFRRRDLNWAGGDNVYIEKYIDEHNDGQAKLVTTKMARMVSNWSGKVFNQKISDISGYQLKQDVGWQLWKNQQINQSGEFSGENKNLVYFTLPSNEKVAGSTLKVFYEKKSYNFEVFESRNGIVNPTAIYTKKIPYQDEIPDITKEKTKDEVKYHFVGYFEDPNGKKEYHFNGKMPAHNVRIYEVWQPNIVTVTFDATVGSFEPNAQTTISLAAGEYVTPDQLPTLQKHNYYQFKDWEIVLPGKQPEPFEFSRPILVDTVIKARWISDGANLQVNYNVFGKSIQDGQYAAGNKLLIPTIEEVTDTNHNPTDFIGWRSNLDECIYYPGELMEIQPPSSGGEIILTAIWQEDAQVKFRIHKKQVAVKLDAKELNSPITIEKLKNQEVIDTISQLKEKFRVIGWSLQEKDKDNTIKETTPIYINTLDDNNLYAIIAKKSDIKIKMQANGQFVSDAQTFEVKIRLTDASGQAVNGEIDGVHFVDGIGKVMMKSGETKTLNGFFNDYHWQVTSDIPGFTSTIDNEKGQMSSNFNPNNDFNVLVTENVTIDIHQEMLSLPITGIQTGRNNALLLLSIVLIPACLLIEKIYLKRGKWYE</sequence>
<gene>
    <name evidence="3" type="ORF">SAMN05421767_10169</name>
</gene>
<dbReference type="InterPro" id="IPR042229">
    <property type="entry name" value="Listeria/Bacterioides_rpt_sf"/>
</dbReference>
<dbReference type="Pfam" id="PF09479">
    <property type="entry name" value="Flg_new"/>
    <property type="match status" value="1"/>
</dbReference>
<evidence type="ECO:0000313" key="3">
    <source>
        <dbReference type="EMBL" id="SEQ54379.1"/>
    </source>
</evidence>
<dbReference type="STRING" id="137733.SAMN05421767_10169"/>
<dbReference type="AlphaFoldDB" id="A0A1H9GWC9"/>
<dbReference type="Gene3D" id="2.60.40.4270">
    <property type="entry name" value="Listeria-Bacteroides repeat domain"/>
    <property type="match status" value="1"/>
</dbReference>
<dbReference type="EMBL" id="FOGF01000001">
    <property type="protein sequence ID" value="SEQ54379.1"/>
    <property type="molecule type" value="Genomic_DNA"/>
</dbReference>
<protein>
    <submittedName>
        <fullName evidence="3">Listeria/Bacterioides repeat-containing protein</fullName>
    </submittedName>
</protein>
<reference evidence="3 4" key="1">
    <citation type="submission" date="2016-10" db="EMBL/GenBank/DDBJ databases">
        <authorList>
            <person name="de Groot N.N."/>
        </authorList>
    </citation>
    <scope>NUCLEOTIDE SEQUENCE [LARGE SCALE GENOMIC DNA]</scope>
    <source>
        <strain evidence="3 4">DSM 15827</strain>
    </source>
</reference>
<keyword evidence="4" id="KW-1185">Reference proteome</keyword>
<comment type="subcellular location">
    <subcellularLocation>
        <location evidence="1">Cell envelope</location>
    </subcellularLocation>
</comment>
<feature type="region of interest" description="Disordered" evidence="2">
    <location>
        <begin position="85"/>
        <end position="114"/>
    </location>
</feature>
<dbReference type="Proteomes" id="UP000198556">
    <property type="component" value="Unassembled WGS sequence"/>
</dbReference>
<name>A0A1H9GWC9_9LACT</name>
<dbReference type="InterPro" id="IPR013378">
    <property type="entry name" value="InlB-like_B-rpt"/>
</dbReference>
<evidence type="ECO:0000256" key="1">
    <source>
        <dbReference type="ARBA" id="ARBA00004196"/>
    </source>
</evidence>
<feature type="compositionally biased region" description="Basic and acidic residues" evidence="2">
    <location>
        <begin position="87"/>
        <end position="113"/>
    </location>
</feature>
<accession>A0A1H9GWC9</accession>